<reference evidence="2" key="2">
    <citation type="submission" date="2021-02" db="EMBL/GenBank/DDBJ databases">
        <authorList>
            <person name="Kimball J.A."/>
            <person name="Haas M.W."/>
            <person name="Macchietto M."/>
            <person name="Kono T."/>
            <person name="Duquette J."/>
            <person name="Shao M."/>
        </authorList>
    </citation>
    <scope>NUCLEOTIDE SEQUENCE</scope>
    <source>
        <tissue evidence="2">Fresh leaf tissue</tissue>
    </source>
</reference>
<name>A0A8J5VMP4_ZIZPA</name>
<organism evidence="2 3">
    <name type="scientific">Zizania palustris</name>
    <name type="common">Northern wild rice</name>
    <dbReference type="NCBI Taxonomy" id="103762"/>
    <lineage>
        <taxon>Eukaryota</taxon>
        <taxon>Viridiplantae</taxon>
        <taxon>Streptophyta</taxon>
        <taxon>Embryophyta</taxon>
        <taxon>Tracheophyta</taxon>
        <taxon>Spermatophyta</taxon>
        <taxon>Magnoliopsida</taxon>
        <taxon>Liliopsida</taxon>
        <taxon>Poales</taxon>
        <taxon>Poaceae</taxon>
        <taxon>BOP clade</taxon>
        <taxon>Oryzoideae</taxon>
        <taxon>Oryzeae</taxon>
        <taxon>Zizaniinae</taxon>
        <taxon>Zizania</taxon>
    </lineage>
</organism>
<gene>
    <name evidence="2" type="ORF">GUJ93_ZPchr0001g31818</name>
</gene>
<reference evidence="2" key="1">
    <citation type="journal article" date="2021" name="bioRxiv">
        <title>Whole Genome Assembly and Annotation of Northern Wild Rice, Zizania palustris L., Supports a Whole Genome Duplication in the Zizania Genus.</title>
        <authorList>
            <person name="Haas M."/>
            <person name="Kono T."/>
            <person name="Macchietto M."/>
            <person name="Millas R."/>
            <person name="McGilp L."/>
            <person name="Shao M."/>
            <person name="Duquette J."/>
            <person name="Hirsch C.N."/>
            <person name="Kimball J."/>
        </authorList>
    </citation>
    <scope>NUCLEOTIDE SEQUENCE</scope>
    <source>
        <tissue evidence="2">Fresh leaf tissue</tissue>
    </source>
</reference>
<comment type="caution">
    <text evidence="2">The sequence shown here is derived from an EMBL/GenBank/DDBJ whole genome shotgun (WGS) entry which is preliminary data.</text>
</comment>
<dbReference type="EMBL" id="JAAALK010000288">
    <property type="protein sequence ID" value="KAG8053703.1"/>
    <property type="molecule type" value="Genomic_DNA"/>
</dbReference>
<dbReference type="Proteomes" id="UP000729402">
    <property type="component" value="Unassembled WGS sequence"/>
</dbReference>
<keyword evidence="3" id="KW-1185">Reference proteome</keyword>
<evidence type="ECO:0000256" key="1">
    <source>
        <dbReference type="SAM" id="MobiDB-lite"/>
    </source>
</evidence>
<accession>A0A8J5VMP4</accession>
<sequence length="127" mass="13804">MRPAHARGSRHPPLLCVPHPAPHTCWACAPTSVVRRCLTRARSNYTTLRTYLYPSARRLHRPAAAVAEPASAQQVHSWVGPARPARRRTARPPAVAPTPPPPPLAPPPPVHSASAALFVFEQRATDD</sequence>
<dbReference type="AlphaFoldDB" id="A0A8J5VMP4"/>
<feature type="region of interest" description="Disordered" evidence="1">
    <location>
        <begin position="67"/>
        <end position="112"/>
    </location>
</feature>
<evidence type="ECO:0000313" key="2">
    <source>
        <dbReference type="EMBL" id="KAG8053703.1"/>
    </source>
</evidence>
<proteinExistence type="predicted"/>
<evidence type="ECO:0000313" key="3">
    <source>
        <dbReference type="Proteomes" id="UP000729402"/>
    </source>
</evidence>
<protein>
    <submittedName>
        <fullName evidence="2">Uncharacterized protein</fullName>
    </submittedName>
</protein>
<feature type="compositionally biased region" description="Pro residues" evidence="1">
    <location>
        <begin position="94"/>
        <end position="110"/>
    </location>
</feature>